<dbReference type="Pfam" id="PF02036">
    <property type="entry name" value="SCP2"/>
    <property type="match status" value="1"/>
</dbReference>
<reference evidence="2" key="1">
    <citation type="submission" date="2016-10" db="EMBL/GenBank/DDBJ databases">
        <title>Sequence of Gallionella enrichment culture.</title>
        <authorList>
            <person name="Poehlein A."/>
            <person name="Muehling M."/>
            <person name="Daniel R."/>
        </authorList>
    </citation>
    <scope>NUCLEOTIDE SEQUENCE</scope>
</reference>
<dbReference type="SUPFAM" id="SSF55718">
    <property type="entry name" value="SCP-like"/>
    <property type="match status" value="1"/>
</dbReference>
<comment type="caution">
    <text evidence="2">The sequence shown here is derived from an EMBL/GenBank/DDBJ whole genome shotgun (WGS) entry which is preliminary data.</text>
</comment>
<gene>
    <name evidence="2" type="ORF">GALL_319320</name>
</gene>
<dbReference type="AlphaFoldDB" id="A0A1J5QS17"/>
<accession>A0A1J5QS17</accession>
<proteinExistence type="predicted"/>
<feature type="domain" description="SCP2" evidence="1">
    <location>
        <begin position="87"/>
        <end position="175"/>
    </location>
</feature>
<evidence type="ECO:0000259" key="1">
    <source>
        <dbReference type="Pfam" id="PF02036"/>
    </source>
</evidence>
<sequence>MNLEQDPMHNATKRTWAIGASQDCAAEPTAIGARASLPWLSDVGDAAVRLAAAMPEPLRRILRALPPQPPSFVLARLLDRVLLPRLDSQTRAAWSGRVVQLDLDDLGMRLRMRLDASGFRVAPGGASPAVTVRSTSAALWRLVRGVDDADRLFFERALVMEGDTEFGLLLKNTLDAIGPLWR</sequence>
<protein>
    <submittedName>
        <fullName evidence="2">SCP-2 sterol transfer family protein</fullName>
    </submittedName>
</protein>
<dbReference type="InterPro" id="IPR003033">
    <property type="entry name" value="SCP2_sterol-bd_dom"/>
</dbReference>
<evidence type="ECO:0000313" key="2">
    <source>
        <dbReference type="EMBL" id="OIQ86216.1"/>
    </source>
</evidence>
<organism evidence="2">
    <name type="scientific">mine drainage metagenome</name>
    <dbReference type="NCBI Taxonomy" id="410659"/>
    <lineage>
        <taxon>unclassified sequences</taxon>
        <taxon>metagenomes</taxon>
        <taxon>ecological metagenomes</taxon>
    </lineage>
</organism>
<dbReference type="InterPro" id="IPR036527">
    <property type="entry name" value="SCP2_sterol-bd_dom_sf"/>
</dbReference>
<dbReference type="EMBL" id="MLJW01000493">
    <property type="protein sequence ID" value="OIQ86216.1"/>
    <property type="molecule type" value="Genomic_DNA"/>
</dbReference>
<name>A0A1J5QS17_9ZZZZ</name>